<evidence type="ECO:0000256" key="1">
    <source>
        <dbReference type="SAM" id="Phobius"/>
    </source>
</evidence>
<keyword evidence="3" id="KW-1185">Reference proteome</keyword>
<keyword evidence="1" id="KW-1133">Transmembrane helix</keyword>
<comment type="caution">
    <text evidence="2">The sequence shown here is derived from an EMBL/GenBank/DDBJ whole genome shotgun (WGS) entry which is preliminary data.</text>
</comment>
<sequence length="107" mass="11157">MTTPGIAIKCGHDNKGLFVGVAGCSPLAVDPSPTPTSSFPLLLPTAFFFTSTACIGSRLGLFVVVLATTTTTTSSSLGCDLHRSQPIASLSTVDPQLLLRAKRIHRT</sequence>
<dbReference type="AlphaFoldDB" id="A0A4S8JV25"/>
<organism evidence="2 3">
    <name type="scientific">Musa balbisiana</name>
    <name type="common">Banana</name>
    <dbReference type="NCBI Taxonomy" id="52838"/>
    <lineage>
        <taxon>Eukaryota</taxon>
        <taxon>Viridiplantae</taxon>
        <taxon>Streptophyta</taxon>
        <taxon>Embryophyta</taxon>
        <taxon>Tracheophyta</taxon>
        <taxon>Spermatophyta</taxon>
        <taxon>Magnoliopsida</taxon>
        <taxon>Liliopsida</taxon>
        <taxon>Zingiberales</taxon>
        <taxon>Musaceae</taxon>
        <taxon>Musa</taxon>
    </lineage>
</organism>
<proteinExistence type="predicted"/>
<evidence type="ECO:0000313" key="3">
    <source>
        <dbReference type="Proteomes" id="UP000317650"/>
    </source>
</evidence>
<evidence type="ECO:0000313" key="2">
    <source>
        <dbReference type="EMBL" id="THU66063.1"/>
    </source>
</evidence>
<dbReference type="Proteomes" id="UP000317650">
    <property type="component" value="Chromosome 5"/>
</dbReference>
<keyword evidence="1" id="KW-0472">Membrane</keyword>
<keyword evidence="1" id="KW-0812">Transmembrane</keyword>
<accession>A0A4S8JV25</accession>
<name>A0A4S8JV25_MUSBA</name>
<protein>
    <submittedName>
        <fullName evidence="2">Uncharacterized protein</fullName>
    </submittedName>
</protein>
<dbReference type="EMBL" id="PYDT01000003">
    <property type="protein sequence ID" value="THU66063.1"/>
    <property type="molecule type" value="Genomic_DNA"/>
</dbReference>
<gene>
    <name evidence="2" type="ORF">C4D60_Mb05t10250</name>
</gene>
<reference evidence="2 3" key="1">
    <citation type="journal article" date="2019" name="Nat. Plants">
        <title>Genome sequencing of Musa balbisiana reveals subgenome evolution and function divergence in polyploid bananas.</title>
        <authorList>
            <person name="Yao X."/>
        </authorList>
    </citation>
    <scope>NUCLEOTIDE SEQUENCE [LARGE SCALE GENOMIC DNA]</scope>
    <source>
        <strain evidence="3">cv. DH-PKW</strain>
        <tissue evidence="2">Leaves</tissue>
    </source>
</reference>
<feature type="transmembrane region" description="Helical" evidence="1">
    <location>
        <begin position="41"/>
        <end position="67"/>
    </location>
</feature>